<dbReference type="Gene3D" id="3.30.1310.10">
    <property type="entry name" value="Nucleoid-associated protein YbaB-like domain"/>
    <property type="match status" value="1"/>
</dbReference>
<gene>
    <name evidence="1" type="ORF">HD595_003926</name>
</gene>
<dbReference type="Proteomes" id="UP001320766">
    <property type="component" value="Unassembled WGS sequence"/>
</dbReference>
<protein>
    <submittedName>
        <fullName evidence="1">DNA-binding protein YbaB</fullName>
    </submittedName>
</protein>
<name>A0ABT1K1C9_9ACTN</name>
<sequence>MTNGGKEEDLPRLLGEIERVADAFAGGRSELDERRVTGTDGAGWVVATVSGSAQLLQVRIDPRAMRDLDHVALSQALLDAIGAARESAAEGLREILDRLNGGRPQPAQEDDPSTLHLDAILREGGLG</sequence>
<keyword evidence="1" id="KW-0238">DNA-binding</keyword>
<organism evidence="1 2">
    <name type="scientific">Nonomuraea roseoviolacea subsp. carminata</name>
    <dbReference type="NCBI Taxonomy" id="160689"/>
    <lineage>
        <taxon>Bacteria</taxon>
        <taxon>Bacillati</taxon>
        <taxon>Actinomycetota</taxon>
        <taxon>Actinomycetes</taxon>
        <taxon>Streptosporangiales</taxon>
        <taxon>Streptosporangiaceae</taxon>
        <taxon>Nonomuraea</taxon>
    </lineage>
</organism>
<comment type="caution">
    <text evidence="1">The sequence shown here is derived from an EMBL/GenBank/DDBJ whole genome shotgun (WGS) entry which is preliminary data.</text>
</comment>
<dbReference type="InterPro" id="IPR004401">
    <property type="entry name" value="YbaB/EbfC"/>
</dbReference>
<evidence type="ECO:0000313" key="2">
    <source>
        <dbReference type="Proteomes" id="UP001320766"/>
    </source>
</evidence>
<dbReference type="EMBL" id="JAMZEC010000001">
    <property type="protein sequence ID" value="MCP2347804.1"/>
    <property type="molecule type" value="Genomic_DNA"/>
</dbReference>
<accession>A0ABT1K1C9</accession>
<dbReference type="SUPFAM" id="SSF82607">
    <property type="entry name" value="YbaB-like"/>
    <property type="match status" value="1"/>
</dbReference>
<keyword evidence="2" id="KW-1185">Reference proteome</keyword>
<dbReference type="InterPro" id="IPR036894">
    <property type="entry name" value="YbaB-like_sf"/>
</dbReference>
<dbReference type="GO" id="GO:0003677">
    <property type="term" value="F:DNA binding"/>
    <property type="evidence" value="ECO:0007669"/>
    <property type="project" value="UniProtKB-KW"/>
</dbReference>
<reference evidence="1 2" key="1">
    <citation type="submission" date="2022-06" db="EMBL/GenBank/DDBJ databases">
        <title>Sequencing the genomes of 1000 actinobacteria strains.</title>
        <authorList>
            <person name="Klenk H.-P."/>
        </authorList>
    </citation>
    <scope>NUCLEOTIDE SEQUENCE [LARGE SCALE GENOMIC DNA]</scope>
    <source>
        <strain evidence="1 2">DSM 44170</strain>
    </source>
</reference>
<dbReference type="Pfam" id="PF02575">
    <property type="entry name" value="YbaB_DNA_bd"/>
    <property type="match status" value="1"/>
</dbReference>
<dbReference type="RefSeq" id="WP_253771060.1">
    <property type="nucleotide sequence ID" value="NZ_BAAAVE010000004.1"/>
</dbReference>
<evidence type="ECO:0000313" key="1">
    <source>
        <dbReference type="EMBL" id="MCP2347804.1"/>
    </source>
</evidence>
<proteinExistence type="predicted"/>